<dbReference type="Proteomes" id="UP000798662">
    <property type="component" value="Chromosome 2"/>
</dbReference>
<gene>
    <name evidence="1" type="ORF">I4F81_009052</name>
</gene>
<protein>
    <submittedName>
        <fullName evidence="1">Uncharacterized protein</fullName>
    </submittedName>
</protein>
<keyword evidence="2" id="KW-1185">Reference proteome</keyword>
<organism evidence="1 2">
    <name type="scientific">Pyropia yezoensis</name>
    <name type="common">Susabi-nori</name>
    <name type="synonym">Porphyra yezoensis</name>
    <dbReference type="NCBI Taxonomy" id="2788"/>
    <lineage>
        <taxon>Eukaryota</taxon>
        <taxon>Rhodophyta</taxon>
        <taxon>Bangiophyceae</taxon>
        <taxon>Bangiales</taxon>
        <taxon>Bangiaceae</taxon>
        <taxon>Pyropia</taxon>
    </lineage>
</organism>
<evidence type="ECO:0000313" key="2">
    <source>
        <dbReference type="Proteomes" id="UP000798662"/>
    </source>
</evidence>
<name>A0ACC3C8C6_PYRYE</name>
<comment type="caution">
    <text evidence="1">The sequence shown here is derived from an EMBL/GenBank/DDBJ whole genome shotgun (WGS) entry which is preliminary data.</text>
</comment>
<sequence length="577" mass="62051">MDYSTDAEAPAVVVATDNPSDEVVATKDTLGAAAYPPHPVHTAKRQEAAALLALWSALVLTEGTVRFVLTVPAQDLLPSDRPTEVLPPILPFLAALMECIFGLSGVIVGCGAAFFNAHSRMVTLAFLVTQTVQSWFVFVIYVFLIPSYRARYLEAPIFPFDTIGESRWFIVMGILTSIALCLALQGGQFAFGMRLLAHQSPPGKASAAHAAKAAARGVFWNGNMVLGGVSTFVASILLLSNASGNGSVSRLDGVFAGPPHVGVFPMIPLFCGLVMTFHGLLGMAASMKPSLLKALYWYTVINYLYMYLNFTILQLGAIEGGGPPQAAAFHSGLVLLTVLIGPYFARQAKLSREQAAGVALLPGSYERSMPRLSGLVSRVPSRRLPMHAHKAASTASARPGQDVSVPPISAPVSSSGIRSRLELAAGALTVAATVSLGLLTLNISQYSSSTHSQLDKMEASTRSQMDRMEASTCSQMDKMEASMENKIDKMEKNIGSQLVKMNVRTCLQNLRARMHSDSFPGASSGLLFALRSTNLDKLKTEEDVLRLELHLMTMQKFRGKDFDAVEEVRAWLDCMGS</sequence>
<accession>A0ACC3C8C6</accession>
<evidence type="ECO:0000313" key="1">
    <source>
        <dbReference type="EMBL" id="KAK1866536.1"/>
    </source>
</evidence>
<reference evidence="1" key="1">
    <citation type="submission" date="2019-11" db="EMBL/GenBank/DDBJ databases">
        <title>Nori genome reveals adaptations in red seaweeds to the harsh intertidal environment.</title>
        <authorList>
            <person name="Wang D."/>
            <person name="Mao Y."/>
        </authorList>
    </citation>
    <scope>NUCLEOTIDE SEQUENCE</scope>
    <source>
        <tissue evidence="1">Gametophyte</tissue>
    </source>
</reference>
<dbReference type="EMBL" id="CM020619">
    <property type="protein sequence ID" value="KAK1866536.1"/>
    <property type="molecule type" value="Genomic_DNA"/>
</dbReference>
<proteinExistence type="predicted"/>